<proteinExistence type="predicted"/>
<dbReference type="Proteomes" id="UP000239007">
    <property type="component" value="Unassembled WGS sequence"/>
</dbReference>
<dbReference type="OrthoDB" id="190887at2"/>
<reference evidence="2 3" key="1">
    <citation type="submission" date="2016-12" db="EMBL/GenBank/DDBJ databases">
        <title>Diversity of luminous bacteria.</title>
        <authorList>
            <person name="Yoshizawa S."/>
            <person name="Kogure K."/>
        </authorList>
    </citation>
    <scope>NUCLEOTIDE SEQUENCE [LARGE SCALE GENOMIC DNA]</scope>
    <source>
        <strain evidence="2 3">SA4-48</strain>
    </source>
</reference>
<feature type="chain" id="PRO_5015721734" description="Porin domain-containing protein" evidence="1">
    <location>
        <begin position="26"/>
        <end position="347"/>
    </location>
</feature>
<name>A0A2S7USR7_9GAMM</name>
<comment type="caution">
    <text evidence="2">The sequence shown here is derived from an EMBL/GenBank/DDBJ whole genome shotgun (WGS) entry which is preliminary data.</text>
</comment>
<gene>
    <name evidence="2" type="ORF">BTO11_00715</name>
</gene>
<accession>A0A2S7USR7</accession>
<dbReference type="RefSeq" id="WP_105050779.1">
    <property type="nucleotide sequence ID" value="NZ_BMYG01000005.1"/>
</dbReference>
<evidence type="ECO:0000313" key="3">
    <source>
        <dbReference type="Proteomes" id="UP000239007"/>
    </source>
</evidence>
<dbReference type="EMBL" id="MSCH01000003">
    <property type="protein sequence ID" value="PQJ52321.1"/>
    <property type="molecule type" value="Genomic_DNA"/>
</dbReference>
<organism evidence="2 3">
    <name type="scientific">Psychrosphaera saromensis</name>
    <dbReference type="NCBI Taxonomy" id="716813"/>
    <lineage>
        <taxon>Bacteria</taxon>
        <taxon>Pseudomonadati</taxon>
        <taxon>Pseudomonadota</taxon>
        <taxon>Gammaproteobacteria</taxon>
        <taxon>Alteromonadales</taxon>
        <taxon>Pseudoalteromonadaceae</taxon>
        <taxon>Psychrosphaera</taxon>
    </lineage>
</organism>
<dbReference type="AlphaFoldDB" id="A0A2S7USR7"/>
<sequence length="347" mass="37815">MKKIINVLTSATVLSTVLLSGASYAAYEIKVNDDETIKFGGFIKIDGRHVDGNVGYRDFWIGSGTVLAEDASQTKFFANESRINTTYTGNGVTAFIEMDFYGGGGNEIISNSSNPRLRHATIKYDNFVIGQTWTTFMNTSALAETVDFAGAMVGEAFVRNTQVRYSKNGFSVALENPESYGGDPTNDSMPDMIAKYQFKGDWGNVSVAALVRQLTTLTGETESAAGVSVAGKINVAGKDDFRFQLHQGNLGRYVGVAAAQDLVGEEVEESSSFMVAYRHFWTEAVRSSVFYGNITTTESDVDRSHWGVNIFKNYTPKFSIGAEVGNFEMAEADADSTYMQVSAKLAF</sequence>
<dbReference type="InterPro" id="IPR045748">
    <property type="entry name" value="DcaP"/>
</dbReference>
<evidence type="ECO:0008006" key="4">
    <source>
        <dbReference type="Google" id="ProtNLM"/>
    </source>
</evidence>
<keyword evidence="1" id="KW-0732">Signal</keyword>
<dbReference type="Pfam" id="PF19577">
    <property type="entry name" value="DcaP"/>
    <property type="match status" value="1"/>
</dbReference>
<evidence type="ECO:0000256" key="1">
    <source>
        <dbReference type="SAM" id="SignalP"/>
    </source>
</evidence>
<feature type="signal peptide" evidence="1">
    <location>
        <begin position="1"/>
        <end position="25"/>
    </location>
</feature>
<protein>
    <recommendedName>
        <fullName evidence="4">Porin domain-containing protein</fullName>
    </recommendedName>
</protein>
<keyword evidence="3" id="KW-1185">Reference proteome</keyword>
<dbReference type="SUPFAM" id="SSF56935">
    <property type="entry name" value="Porins"/>
    <property type="match status" value="1"/>
</dbReference>
<evidence type="ECO:0000313" key="2">
    <source>
        <dbReference type="EMBL" id="PQJ52321.1"/>
    </source>
</evidence>